<reference evidence="2 3" key="1">
    <citation type="submission" date="2018-06" db="EMBL/GenBank/DDBJ databases">
        <title>Sphaerisporangium craniellae sp. nov., isolated from a marine sponge in the South China Sea.</title>
        <authorList>
            <person name="Li L."/>
        </authorList>
    </citation>
    <scope>NUCLEOTIDE SEQUENCE [LARGE SCALE GENOMIC DNA]</scope>
    <source>
        <strain evidence="2 3">LHW63015</strain>
    </source>
</reference>
<dbReference type="Pfam" id="PF13560">
    <property type="entry name" value="HTH_31"/>
    <property type="match status" value="1"/>
</dbReference>
<dbReference type="InterPro" id="IPR043917">
    <property type="entry name" value="DUF5753"/>
</dbReference>
<dbReference type="Proteomes" id="UP000253303">
    <property type="component" value="Unassembled WGS sequence"/>
</dbReference>
<dbReference type="CDD" id="cd00093">
    <property type="entry name" value="HTH_XRE"/>
    <property type="match status" value="1"/>
</dbReference>
<dbReference type="SMART" id="SM00530">
    <property type="entry name" value="HTH_XRE"/>
    <property type="match status" value="1"/>
</dbReference>
<accession>A0A366LNX5</accession>
<evidence type="ECO:0000313" key="2">
    <source>
        <dbReference type="EMBL" id="RBQ15350.1"/>
    </source>
</evidence>
<dbReference type="SUPFAM" id="SSF47413">
    <property type="entry name" value="lambda repressor-like DNA-binding domains"/>
    <property type="match status" value="1"/>
</dbReference>
<dbReference type="PROSITE" id="PS50943">
    <property type="entry name" value="HTH_CROC1"/>
    <property type="match status" value="1"/>
</dbReference>
<dbReference type="Pfam" id="PF19054">
    <property type="entry name" value="DUF5753"/>
    <property type="match status" value="1"/>
</dbReference>
<proteinExistence type="predicted"/>
<gene>
    <name evidence="2" type="ORF">DP939_36540</name>
</gene>
<sequence length="316" mass="34730">MPGIERSPGTNFSQVWQGVGRLSRKGRVTSVQRAREALGTKLRILRTSAGLTGRELAERLSWPASKISKLENGKQTPSEGDVIAWVSATSDDEQDAASALAMLRTMESAHAEWQRLLSGGARHHQNTWAEMERKSARLRVFEPAFVPGLLQTAGYARHRLAQAVAVFGLGDDIDDAVRARLARQEILYDQRKRFHFVITEAVLRYRLCPPALMLAQLDRLVAASTLPNVRLGVIPFEAPFVIAPGSGFWIFDDRQVLVEIFSAELTLTQDQEIDLHGKVFGAMSSVASYGANARAVITGVMEDLHAGLPDDDDADS</sequence>
<dbReference type="EMBL" id="QMEY01000024">
    <property type="protein sequence ID" value="RBQ15350.1"/>
    <property type="molecule type" value="Genomic_DNA"/>
</dbReference>
<keyword evidence="3" id="KW-1185">Reference proteome</keyword>
<evidence type="ECO:0000259" key="1">
    <source>
        <dbReference type="PROSITE" id="PS50943"/>
    </source>
</evidence>
<comment type="caution">
    <text evidence="2">The sequence shown here is derived from an EMBL/GenBank/DDBJ whole genome shotgun (WGS) entry which is preliminary data.</text>
</comment>
<dbReference type="InterPro" id="IPR001387">
    <property type="entry name" value="Cro/C1-type_HTH"/>
</dbReference>
<dbReference type="OrthoDB" id="4966777at2"/>
<dbReference type="InterPro" id="IPR010982">
    <property type="entry name" value="Lambda_DNA-bd_dom_sf"/>
</dbReference>
<name>A0A366LNX5_9ACTN</name>
<evidence type="ECO:0000313" key="3">
    <source>
        <dbReference type="Proteomes" id="UP000253303"/>
    </source>
</evidence>
<dbReference type="AlphaFoldDB" id="A0A366LNX5"/>
<dbReference type="GO" id="GO:0003677">
    <property type="term" value="F:DNA binding"/>
    <property type="evidence" value="ECO:0007669"/>
    <property type="project" value="InterPro"/>
</dbReference>
<feature type="domain" description="HTH cro/C1-type" evidence="1">
    <location>
        <begin position="42"/>
        <end position="78"/>
    </location>
</feature>
<dbReference type="Gene3D" id="1.10.260.40">
    <property type="entry name" value="lambda repressor-like DNA-binding domains"/>
    <property type="match status" value="1"/>
</dbReference>
<organism evidence="2 3">
    <name type="scientific">Spongiactinospora rosea</name>
    <dbReference type="NCBI Taxonomy" id="2248750"/>
    <lineage>
        <taxon>Bacteria</taxon>
        <taxon>Bacillati</taxon>
        <taxon>Actinomycetota</taxon>
        <taxon>Actinomycetes</taxon>
        <taxon>Streptosporangiales</taxon>
        <taxon>Streptosporangiaceae</taxon>
        <taxon>Spongiactinospora</taxon>
    </lineage>
</organism>
<protein>
    <submittedName>
        <fullName evidence="2">XRE family transcriptional regulator</fullName>
    </submittedName>
</protein>